<evidence type="ECO:0000313" key="1">
    <source>
        <dbReference type="EMBL" id="GAI21856.1"/>
    </source>
</evidence>
<accession>X1MUZ0</accession>
<protein>
    <submittedName>
        <fullName evidence="1">Uncharacterized protein</fullName>
    </submittedName>
</protein>
<comment type="caution">
    <text evidence="1">The sequence shown here is derived from an EMBL/GenBank/DDBJ whole genome shotgun (WGS) entry which is preliminary data.</text>
</comment>
<dbReference type="AlphaFoldDB" id="X1MUZ0"/>
<dbReference type="EMBL" id="BARV01018634">
    <property type="protein sequence ID" value="GAI21856.1"/>
    <property type="molecule type" value="Genomic_DNA"/>
</dbReference>
<proteinExistence type="predicted"/>
<reference evidence="1" key="1">
    <citation type="journal article" date="2014" name="Front. Microbiol.">
        <title>High frequency of phylogenetically diverse reductive dehalogenase-homologous genes in deep subseafloor sedimentary metagenomes.</title>
        <authorList>
            <person name="Kawai M."/>
            <person name="Futagami T."/>
            <person name="Toyoda A."/>
            <person name="Takaki Y."/>
            <person name="Nishi S."/>
            <person name="Hori S."/>
            <person name="Arai W."/>
            <person name="Tsubouchi T."/>
            <person name="Morono Y."/>
            <person name="Uchiyama I."/>
            <person name="Ito T."/>
            <person name="Fujiyama A."/>
            <person name="Inagaki F."/>
            <person name="Takami H."/>
        </authorList>
    </citation>
    <scope>NUCLEOTIDE SEQUENCE</scope>
    <source>
        <strain evidence="1">Expedition CK06-06</strain>
    </source>
</reference>
<name>X1MUZ0_9ZZZZ</name>
<gene>
    <name evidence="1" type="ORF">S06H3_31465</name>
</gene>
<organism evidence="1">
    <name type="scientific">marine sediment metagenome</name>
    <dbReference type="NCBI Taxonomy" id="412755"/>
    <lineage>
        <taxon>unclassified sequences</taxon>
        <taxon>metagenomes</taxon>
        <taxon>ecological metagenomes</taxon>
    </lineage>
</organism>
<sequence>MTVCRLLECVHNDRENDPRCTLERETEINDKGKCSMFKPDSLYLKEQFRERHGFTSRHIEA</sequence>